<protein>
    <submittedName>
        <fullName evidence="1">Uncharacterized protein</fullName>
    </submittedName>
</protein>
<dbReference type="AlphaFoldDB" id="A0AAV7TJM4"/>
<dbReference type="Proteomes" id="UP001066276">
    <property type="component" value="Chromosome 3_2"/>
</dbReference>
<evidence type="ECO:0000313" key="2">
    <source>
        <dbReference type="Proteomes" id="UP001066276"/>
    </source>
</evidence>
<keyword evidence="2" id="KW-1185">Reference proteome</keyword>
<reference evidence="1" key="1">
    <citation type="journal article" date="2022" name="bioRxiv">
        <title>Sequencing and chromosome-scale assembly of the giantPleurodeles waltlgenome.</title>
        <authorList>
            <person name="Brown T."/>
            <person name="Elewa A."/>
            <person name="Iarovenko S."/>
            <person name="Subramanian E."/>
            <person name="Araus A.J."/>
            <person name="Petzold A."/>
            <person name="Susuki M."/>
            <person name="Suzuki K.-i.T."/>
            <person name="Hayashi T."/>
            <person name="Toyoda A."/>
            <person name="Oliveira C."/>
            <person name="Osipova E."/>
            <person name="Leigh N.D."/>
            <person name="Simon A."/>
            <person name="Yun M.H."/>
        </authorList>
    </citation>
    <scope>NUCLEOTIDE SEQUENCE</scope>
    <source>
        <strain evidence="1">20211129_DDA</strain>
        <tissue evidence="1">Liver</tissue>
    </source>
</reference>
<evidence type="ECO:0000313" key="1">
    <source>
        <dbReference type="EMBL" id="KAJ1176794.1"/>
    </source>
</evidence>
<dbReference type="EMBL" id="JANPWB010000006">
    <property type="protein sequence ID" value="KAJ1176794.1"/>
    <property type="molecule type" value="Genomic_DNA"/>
</dbReference>
<organism evidence="1 2">
    <name type="scientific">Pleurodeles waltl</name>
    <name type="common">Iberian ribbed newt</name>
    <dbReference type="NCBI Taxonomy" id="8319"/>
    <lineage>
        <taxon>Eukaryota</taxon>
        <taxon>Metazoa</taxon>
        <taxon>Chordata</taxon>
        <taxon>Craniata</taxon>
        <taxon>Vertebrata</taxon>
        <taxon>Euteleostomi</taxon>
        <taxon>Amphibia</taxon>
        <taxon>Batrachia</taxon>
        <taxon>Caudata</taxon>
        <taxon>Salamandroidea</taxon>
        <taxon>Salamandridae</taxon>
        <taxon>Pleurodelinae</taxon>
        <taxon>Pleurodeles</taxon>
    </lineage>
</organism>
<name>A0AAV7TJM4_PLEWA</name>
<gene>
    <name evidence="1" type="ORF">NDU88_002061</name>
</gene>
<comment type="caution">
    <text evidence="1">The sequence shown here is derived from an EMBL/GenBank/DDBJ whole genome shotgun (WGS) entry which is preliminary data.</text>
</comment>
<proteinExistence type="predicted"/>
<accession>A0AAV7TJM4</accession>
<sequence>MEGFLSVFLPELMGLAFMPQLEFKRVHRFYDKGATRQNLLQPIIAYFRCHQQVQQAIVVAKRHNGPFLHCGANVYVAVDFSYDPVLRRKKILAFQLILRKLRPVFILF</sequence>